<dbReference type="KEGG" id="enn:FRE64_01105"/>
<sequence>MTNSNQPNQGFYPMAKLAIKKRQLIKKLKLWRKLWINRYQKNPTLQESNHDKKITYKEQLSYLYQVELDSFLLSDKNLSFPSTEKPLVSIILVLHNRAELTFQCLRSLMTVTLNAEHPCEIILVDNASQDQTNLLLERLCGVTKILNRENCHFLAAINQASKVAKGSYLLLLNNDAQILPGTLSAALDTYSSANDIGAVGGKIIFLDGQLQEAGSIIWNDGSCLGYGRGGNPFDYPYMFRRDVDYCSGAFLLTERNLFLEMGGFDEDYKPAYYEETDYCLRLWEQGKRVVYEPNAAIVHFEFASAQSNDSAINLQKAHQSIFTQKHSQQLANYHLPPAPENIVLARSHSRNSNHILYIDDRVPHAFLGSGFPRSRDILQALVDLNYCVTFYPLGFPEESWQEAYEDIPKVVELVLHQGIEGLEEFLNQRAHCYDLIFISRPHNMEILNPILNRNSQWFEKTRIIYDAEAIYALREVKKRQLLGKTVSQNEKKLLVQTEMQLAENADTVITVSEKEQEHFTNAGVNSVYTLGHTVDLKPTAKKFEERTGIVFVGAIHNINSPNADSVVWFAKEVFPLLQEKIGNDLTFKVVGFNKCQKIWDLQSDSLQVLGKVESLEEIYNCARVFVAPTRFAAGIPFKVHHAAAYGLPIVTTSMIASQIGWEDQQEVLVGDDPKTFAEKCTQVYFNQKLWESLRNAALNKIQLECSRDNFVQKVETIIKSQ</sequence>
<dbReference type="RefSeq" id="WP_146294272.1">
    <property type="nucleotide sequence ID" value="NZ_CP042326.1"/>
</dbReference>
<feature type="domain" description="Glycosyltransferase 2-like" evidence="1">
    <location>
        <begin position="89"/>
        <end position="208"/>
    </location>
</feature>
<dbReference type="Gene3D" id="3.40.50.2000">
    <property type="entry name" value="Glycogen Phosphorylase B"/>
    <property type="match status" value="1"/>
</dbReference>
<dbReference type="CDD" id="cd04186">
    <property type="entry name" value="GT_2_like_c"/>
    <property type="match status" value="1"/>
</dbReference>
<dbReference type="InterPro" id="IPR029044">
    <property type="entry name" value="Nucleotide-diphossugar_trans"/>
</dbReference>
<dbReference type="Gene3D" id="3.90.550.10">
    <property type="entry name" value="Spore Coat Polysaccharide Biosynthesis Protein SpsA, Chain A"/>
    <property type="match status" value="1"/>
</dbReference>
<keyword evidence="2" id="KW-0808">Transferase</keyword>
<dbReference type="GO" id="GO:0016740">
    <property type="term" value="F:transferase activity"/>
    <property type="evidence" value="ECO:0007669"/>
    <property type="project" value="UniProtKB-KW"/>
</dbReference>
<dbReference type="SUPFAM" id="SSF53448">
    <property type="entry name" value="Nucleotide-diphospho-sugar transferases"/>
    <property type="match status" value="1"/>
</dbReference>
<accession>A0A5B8NJH5</accession>
<dbReference type="PANTHER" id="PTHR43179:SF7">
    <property type="entry name" value="RHAMNOSYLTRANSFERASE WBBL"/>
    <property type="match status" value="1"/>
</dbReference>
<proteinExistence type="predicted"/>
<dbReference type="AlphaFoldDB" id="A0A5B8NJH5"/>
<dbReference type="PANTHER" id="PTHR43179">
    <property type="entry name" value="RHAMNOSYLTRANSFERASE WBBL"/>
    <property type="match status" value="1"/>
</dbReference>
<gene>
    <name evidence="2" type="ORF">FRE64_01105</name>
</gene>
<dbReference type="SUPFAM" id="SSF53756">
    <property type="entry name" value="UDP-Glycosyltransferase/glycogen phosphorylase"/>
    <property type="match status" value="1"/>
</dbReference>
<keyword evidence="3" id="KW-1185">Reference proteome</keyword>
<reference evidence="2" key="1">
    <citation type="submission" date="2019-08" db="EMBL/GenBank/DDBJ databases">
        <title>Carotenoids and Carotenoid Binding Proteins in the Halophilic Cyanobacterium Euhalothece sp. ZM00.</title>
        <authorList>
            <person name="Cho S.M."/>
            <person name="Song J.Y."/>
            <person name="Park Y.-I."/>
        </authorList>
    </citation>
    <scope>NUCLEOTIDE SEQUENCE [LARGE SCALE GENOMIC DNA]</scope>
    <source>
        <strain evidence="2">Z-M001</strain>
    </source>
</reference>
<organism evidence="2 3">
    <name type="scientific">Euhalothece natronophila Z-M001</name>
    <dbReference type="NCBI Taxonomy" id="522448"/>
    <lineage>
        <taxon>Bacteria</taxon>
        <taxon>Bacillati</taxon>
        <taxon>Cyanobacteriota</taxon>
        <taxon>Cyanophyceae</taxon>
        <taxon>Oscillatoriophycideae</taxon>
        <taxon>Chroococcales</taxon>
        <taxon>Halothecacae</taxon>
        <taxon>Halothece cluster</taxon>
        <taxon>Euhalothece</taxon>
    </lineage>
</organism>
<dbReference type="EMBL" id="CP042326">
    <property type="protein sequence ID" value="QDZ38661.1"/>
    <property type="molecule type" value="Genomic_DNA"/>
</dbReference>
<protein>
    <submittedName>
        <fullName evidence="2">Glycosyltransferase</fullName>
    </submittedName>
</protein>
<dbReference type="Pfam" id="PF00535">
    <property type="entry name" value="Glycos_transf_2"/>
    <property type="match status" value="1"/>
</dbReference>
<dbReference type="Pfam" id="PF13692">
    <property type="entry name" value="Glyco_trans_1_4"/>
    <property type="match status" value="1"/>
</dbReference>
<evidence type="ECO:0000313" key="3">
    <source>
        <dbReference type="Proteomes" id="UP000318453"/>
    </source>
</evidence>
<evidence type="ECO:0000259" key="1">
    <source>
        <dbReference type="Pfam" id="PF00535"/>
    </source>
</evidence>
<dbReference type="InterPro" id="IPR001173">
    <property type="entry name" value="Glyco_trans_2-like"/>
</dbReference>
<name>A0A5B8NJH5_9CHRO</name>
<dbReference type="Proteomes" id="UP000318453">
    <property type="component" value="Chromosome"/>
</dbReference>
<dbReference type="OrthoDB" id="9771846at2"/>
<evidence type="ECO:0000313" key="2">
    <source>
        <dbReference type="EMBL" id="QDZ38661.1"/>
    </source>
</evidence>